<evidence type="ECO:0000313" key="2">
    <source>
        <dbReference type="Proteomes" id="UP000076865"/>
    </source>
</evidence>
<dbReference type="AlphaFoldDB" id="A0A160F5S7"/>
<evidence type="ECO:0000313" key="1">
    <source>
        <dbReference type="EMBL" id="ANB61919.1"/>
    </source>
</evidence>
<sequence>MSPGFYLLINTPVIIVKATALARCDTYHTRLENEKNVTGMSQIL</sequence>
<accession>A0A160F5S7</accession>
<dbReference type="Proteomes" id="UP000076865">
    <property type="component" value="Chromosome"/>
</dbReference>
<name>A0A160F5S7_9BACL</name>
<proteinExistence type="predicted"/>
<organism evidence="1 2">
    <name type="scientific">Anoxybacteroides amylolyticum</name>
    <dbReference type="NCBI Taxonomy" id="294699"/>
    <lineage>
        <taxon>Bacteria</taxon>
        <taxon>Bacillati</taxon>
        <taxon>Bacillota</taxon>
        <taxon>Bacilli</taxon>
        <taxon>Bacillales</taxon>
        <taxon>Anoxybacillaceae</taxon>
        <taxon>Anoxybacteroides</taxon>
    </lineage>
</organism>
<dbReference type="KEGG" id="aamy:GFC30_1119"/>
<dbReference type="EMBL" id="CP015438">
    <property type="protein sequence ID" value="ANB61919.1"/>
    <property type="molecule type" value="Genomic_DNA"/>
</dbReference>
<reference evidence="1 2" key="1">
    <citation type="journal article" date="2006" name="Syst. Appl. Microbiol.">
        <title>Anoxybacillus amylolyticus sp. nov., a thermophilic amylase producing bacterium isolated from Mount Rittmann (Antarctica).</title>
        <authorList>
            <person name="Poli A."/>
            <person name="Esposito E."/>
            <person name="Lama L."/>
            <person name="Orlando P."/>
            <person name="Nicolaus G."/>
            <person name="de Appolonia F."/>
            <person name="Gambacorta A."/>
            <person name="Nicolaus B."/>
        </authorList>
    </citation>
    <scope>NUCLEOTIDE SEQUENCE [LARGE SCALE GENOMIC DNA]</scope>
    <source>
        <strain evidence="1 2">DSM 15939</strain>
    </source>
</reference>
<keyword evidence="2" id="KW-1185">Reference proteome</keyword>
<protein>
    <submittedName>
        <fullName evidence="1">Uncharacterized protein</fullName>
    </submittedName>
</protein>
<dbReference type="PATRIC" id="fig|294699.3.peg.1120"/>
<gene>
    <name evidence="1" type="ORF">GFC30_1119</name>
</gene>